<reference evidence="8 9" key="1">
    <citation type="submission" date="2024-05" db="EMBL/GenBank/DDBJ databases">
        <authorList>
            <person name="Wallberg A."/>
        </authorList>
    </citation>
    <scope>NUCLEOTIDE SEQUENCE [LARGE SCALE GENOMIC DNA]</scope>
</reference>
<evidence type="ECO:0000256" key="5">
    <source>
        <dbReference type="SAM" id="Coils"/>
    </source>
</evidence>
<feature type="coiled-coil region" evidence="5">
    <location>
        <begin position="495"/>
        <end position="522"/>
    </location>
</feature>
<dbReference type="PROSITE" id="PS01360">
    <property type="entry name" value="ZF_MYND_1"/>
    <property type="match status" value="1"/>
</dbReference>
<dbReference type="Pfam" id="PF01753">
    <property type="entry name" value="zf-MYND"/>
    <property type="match status" value="1"/>
</dbReference>
<dbReference type="PROSITE" id="PS50865">
    <property type="entry name" value="ZF_MYND_2"/>
    <property type="match status" value="1"/>
</dbReference>
<dbReference type="InterPro" id="IPR001214">
    <property type="entry name" value="SET_dom"/>
</dbReference>
<evidence type="ECO:0000259" key="6">
    <source>
        <dbReference type="PROSITE" id="PS50280"/>
    </source>
</evidence>
<evidence type="ECO:0000256" key="3">
    <source>
        <dbReference type="ARBA" id="ARBA00022833"/>
    </source>
</evidence>
<dbReference type="SUPFAM" id="SSF82199">
    <property type="entry name" value="SET domain"/>
    <property type="match status" value="1"/>
</dbReference>
<keyword evidence="9" id="KW-1185">Reference proteome</keyword>
<dbReference type="Gene3D" id="6.10.140.2220">
    <property type="match status" value="2"/>
</dbReference>
<dbReference type="InterPro" id="IPR002893">
    <property type="entry name" value="Znf_MYND"/>
</dbReference>
<keyword evidence="2 4" id="KW-0863">Zinc-finger</keyword>
<dbReference type="InterPro" id="IPR053010">
    <property type="entry name" value="SET_SmydA-8"/>
</dbReference>
<protein>
    <recommendedName>
        <fullName evidence="10">SET domain-containing protein</fullName>
    </recommendedName>
</protein>
<feature type="domain" description="MYND-type" evidence="7">
    <location>
        <begin position="7"/>
        <end position="43"/>
    </location>
</feature>
<dbReference type="Pfam" id="PF00856">
    <property type="entry name" value="SET"/>
    <property type="match status" value="1"/>
</dbReference>
<dbReference type="AlphaFoldDB" id="A0AAV2QN08"/>
<dbReference type="GO" id="GO:0008270">
    <property type="term" value="F:zinc ion binding"/>
    <property type="evidence" value="ECO:0007669"/>
    <property type="project" value="UniProtKB-KW"/>
</dbReference>
<dbReference type="SMART" id="SM00317">
    <property type="entry name" value="SET"/>
    <property type="match status" value="1"/>
</dbReference>
<keyword evidence="3" id="KW-0862">Zinc</keyword>
<dbReference type="GO" id="GO:0008276">
    <property type="term" value="F:protein methyltransferase activity"/>
    <property type="evidence" value="ECO:0007669"/>
    <property type="project" value="UniProtKB-ARBA"/>
</dbReference>
<dbReference type="InterPro" id="IPR046341">
    <property type="entry name" value="SET_dom_sf"/>
</dbReference>
<evidence type="ECO:0000256" key="1">
    <source>
        <dbReference type="ARBA" id="ARBA00022723"/>
    </source>
</evidence>
<dbReference type="Proteomes" id="UP001497623">
    <property type="component" value="Unassembled WGS sequence"/>
</dbReference>
<evidence type="ECO:0000259" key="7">
    <source>
        <dbReference type="PROSITE" id="PS50865"/>
    </source>
</evidence>
<comment type="caution">
    <text evidence="8">The sequence shown here is derived from an EMBL/GenBank/DDBJ whole genome shotgun (WGS) entry which is preliminary data.</text>
</comment>
<dbReference type="GO" id="GO:0008757">
    <property type="term" value="F:S-adenosylmethionine-dependent methyltransferase activity"/>
    <property type="evidence" value="ECO:0007669"/>
    <property type="project" value="UniProtKB-ARBA"/>
</dbReference>
<dbReference type="CDD" id="cd20071">
    <property type="entry name" value="SET_SMYD"/>
    <property type="match status" value="1"/>
</dbReference>
<keyword evidence="1" id="KW-0479">Metal-binding</keyword>
<proteinExistence type="predicted"/>
<sequence length="544" mass="61019">MVTSDVCGECGAAAGLTCGGCGNIKYCDKDHQRRHWKIHKNECRPIKEIDSTQFGRYMVATRDIERGQLLMKESPYLVGPTATSDLICLTCHGPVLDNNIHFCPGCKWPLCCKECVGSSTHAEECTILASDKKGIGPPKGPGANPRYDLILVIRALLLREKDSKGWSMVESLANHTEQRMRDKEPHHMAAVRFCSEMIEPSFEADLVHKVHGAIITNCINTHGARGETLRCLYPTIPRLNHSCQPNVTLRSDDDNVLFVRAAVDIKKGEPLVFNYNSALDPVWQRQSELENIYYFTCVCGRCSDPTEMGTHFSSPRCPDCKKGGYIEPIDGPDKPWKCSKCSKERDATELIREAEEAVADIEEKKEINPKYAQKMMDKYTDLYHSTHYVWSKAATSVLRHLRGISGRGSLTLRRDLQQGILKLLDIFEPGYTRRRGVTLYEAAVVEISAARSDHAAKRLLNVELMDAHEKALEMLDESVTILGLEPPHSTEVVWLERARVTRKTVEDSLTALKNKMNLEKEQIMAIVNKNNPGVVKIKPVTGES</sequence>
<evidence type="ECO:0008006" key="10">
    <source>
        <dbReference type="Google" id="ProtNLM"/>
    </source>
</evidence>
<dbReference type="EMBL" id="CAXKWB010007910">
    <property type="protein sequence ID" value="CAL4088943.1"/>
    <property type="molecule type" value="Genomic_DNA"/>
</dbReference>
<organism evidence="8 9">
    <name type="scientific">Meganyctiphanes norvegica</name>
    <name type="common">Northern krill</name>
    <name type="synonym">Thysanopoda norvegica</name>
    <dbReference type="NCBI Taxonomy" id="48144"/>
    <lineage>
        <taxon>Eukaryota</taxon>
        <taxon>Metazoa</taxon>
        <taxon>Ecdysozoa</taxon>
        <taxon>Arthropoda</taxon>
        <taxon>Crustacea</taxon>
        <taxon>Multicrustacea</taxon>
        <taxon>Malacostraca</taxon>
        <taxon>Eumalacostraca</taxon>
        <taxon>Eucarida</taxon>
        <taxon>Euphausiacea</taxon>
        <taxon>Euphausiidae</taxon>
        <taxon>Meganyctiphanes</taxon>
    </lineage>
</organism>
<keyword evidence="5" id="KW-0175">Coiled coil</keyword>
<evidence type="ECO:0000313" key="9">
    <source>
        <dbReference type="Proteomes" id="UP001497623"/>
    </source>
</evidence>
<dbReference type="Gene3D" id="1.10.220.160">
    <property type="match status" value="1"/>
</dbReference>
<dbReference type="PROSITE" id="PS50280">
    <property type="entry name" value="SET"/>
    <property type="match status" value="1"/>
</dbReference>
<evidence type="ECO:0000313" key="8">
    <source>
        <dbReference type="EMBL" id="CAL4088943.1"/>
    </source>
</evidence>
<dbReference type="PANTHER" id="PTHR46455:SF5">
    <property type="entry name" value="SET AND MYND DOMAIN CONTAINING, ARTHROPOD-SPECIFIC, MEMBER 4, ISOFORM A"/>
    <property type="match status" value="1"/>
</dbReference>
<gene>
    <name evidence="8" type="ORF">MNOR_LOCUS13668</name>
</gene>
<evidence type="ECO:0000256" key="4">
    <source>
        <dbReference type="PROSITE-ProRule" id="PRU00134"/>
    </source>
</evidence>
<dbReference type="GO" id="GO:0008170">
    <property type="term" value="F:N-methyltransferase activity"/>
    <property type="evidence" value="ECO:0007669"/>
    <property type="project" value="UniProtKB-ARBA"/>
</dbReference>
<dbReference type="Gene3D" id="2.170.270.10">
    <property type="entry name" value="SET domain"/>
    <property type="match status" value="1"/>
</dbReference>
<feature type="domain" description="SET" evidence="6">
    <location>
        <begin position="36"/>
        <end position="276"/>
    </location>
</feature>
<dbReference type="PANTHER" id="PTHR46455">
    <property type="entry name" value="SET AND MYND DOMAIN CONTAINING, ARTHROPOD-SPECIFIC, MEMBER 4, ISOFORM A"/>
    <property type="match status" value="1"/>
</dbReference>
<evidence type="ECO:0000256" key="2">
    <source>
        <dbReference type="ARBA" id="ARBA00022771"/>
    </source>
</evidence>
<accession>A0AAV2QN08</accession>
<name>A0AAV2QN08_MEGNR</name>